<dbReference type="Proteomes" id="UP000214542">
    <property type="component" value="Segment"/>
</dbReference>
<evidence type="ECO:0000313" key="1">
    <source>
        <dbReference type="EMBL" id="ABL75994.1"/>
    </source>
</evidence>
<dbReference type="Pfam" id="PF10891">
    <property type="entry name" value="DUF2719"/>
    <property type="match status" value="1"/>
</dbReference>
<dbReference type="KEGG" id="vg:4642955"/>
<dbReference type="EMBL" id="EF125867">
    <property type="protein sequence ID" value="ABL75994.1"/>
    <property type="molecule type" value="Genomic_DNA"/>
</dbReference>
<dbReference type="OrthoDB" id="19806at10239"/>
<proteinExistence type="predicted"/>
<sequence length="84" mass="9847">MLRSIMRRFKSTNNLSKKPSGHYVVLCPKCYFVTSSEVSVAEYVEMHKNFNMKFADRCPNDFIVTNSKSWNNYKNCSALYYPLC</sequence>
<keyword evidence="2" id="KW-1185">Reference proteome</keyword>
<name>A1YRA4_9ABAC</name>
<dbReference type="RefSeq" id="YP_950772.1">
    <property type="nucleotide sequence ID" value="NC_008725.1"/>
</dbReference>
<evidence type="ECO:0000313" key="2">
    <source>
        <dbReference type="Proteomes" id="UP000214542"/>
    </source>
</evidence>
<organism evidence="1 2">
    <name type="scientific">Maruca vitrata nucleopolyhedrovirus</name>
    <dbReference type="NCBI Taxonomy" id="1307954"/>
    <lineage>
        <taxon>Viruses</taxon>
        <taxon>Viruses incertae sedis</taxon>
        <taxon>Naldaviricetes</taxon>
        <taxon>Lefavirales</taxon>
        <taxon>Baculoviridae</taxon>
        <taxon>Alphabaculovirus</taxon>
        <taxon>Alphabaculovirus mavitratae</taxon>
    </lineage>
</organism>
<dbReference type="GeneID" id="4642955"/>
<reference evidence="1 2" key="1">
    <citation type="journal article" date="2008" name="J. Gen. Virol.">
        <title>Genomic and host range studies of Maruca vitrata nucleopolyhedrovirus.</title>
        <authorList>
            <person name="Chen Y.R."/>
            <person name="Wu C.Y."/>
            <person name="Lee S.T."/>
            <person name="Wu Y.J."/>
            <person name="Lo C.F."/>
            <person name="Tsai M.F."/>
            <person name="Wang C.H."/>
        </authorList>
    </citation>
    <scope>NUCLEOTIDE SEQUENCE [LARGE SCALE GENOMIC DNA]</scope>
</reference>
<dbReference type="InterPro" id="IPR020122">
    <property type="entry name" value="Alphabaculovirus_Y056"/>
</dbReference>
<accession>A1YRA4</accession>
<protein>
    <submittedName>
        <fullName evidence="1">Mv-ORF42 peptide</fullName>
    </submittedName>
</protein>